<dbReference type="Proteomes" id="UP000192366">
    <property type="component" value="Unassembled WGS sequence"/>
</dbReference>
<keyword evidence="1" id="KW-0812">Transmembrane</keyword>
<sequence length="87" mass="8997">MVEMTVVGYLIGWVVSTAIIYGASRRLNDQNSPSPHGLVLSAVAATLWPLLLLGAVEFSSVAVASSAANHLKSEPAELVGAGVVPLR</sequence>
<accession>A0A1W9YR41</accession>
<feature type="transmembrane region" description="Helical" evidence="1">
    <location>
        <begin position="36"/>
        <end position="56"/>
    </location>
</feature>
<comment type="caution">
    <text evidence="2">The sequence shown here is derived from an EMBL/GenBank/DDBJ whole genome shotgun (WGS) entry which is preliminary data.</text>
</comment>
<feature type="transmembrane region" description="Helical" evidence="1">
    <location>
        <begin position="6"/>
        <end position="24"/>
    </location>
</feature>
<keyword evidence="3" id="KW-1185">Reference proteome</keyword>
<protein>
    <submittedName>
        <fullName evidence="2">Uncharacterized protein</fullName>
    </submittedName>
</protein>
<proteinExistence type="predicted"/>
<organism evidence="2 3">
    <name type="scientific">Mycolicibacterium bacteremicum</name>
    <name type="common">Mycobacterium bacteremicum</name>
    <dbReference type="NCBI Taxonomy" id="564198"/>
    <lineage>
        <taxon>Bacteria</taxon>
        <taxon>Bacillati</taxon>
        <taxon>Actinomycetota</taxon>
        <taxon>Actinomycetes</taxon>
        <taxon>Mycobacteriales</taxon>
        <taxon>Mycobacteriaceae</taxon>
        <taxon>Mycolicibacterium</taxon>
    </lineage>
</organism>
<dbReference type="EMBL" id="MVHJ01000027">
    <property type="protein sequence ID" value="ORA02525.1"/>
    <property type="molecule type" value="Genomic_DNA"/>
</dbReference>
<reference evidence="2 3" key="1">
    <citation type="submission" date="2017-02" db="EMBL/GenBank/DDBJ databases">
        <title>The new phylogeny of genus Mycobacterium.</title>
        <authorList>
            <person name="Tortoli E."/>
            <person name="Trovato A."/>
            <person name="Cirillo D.M."/>
        </authorList>
    </citation>
    <scope>NUCLEOTIDE SEQUENCE [LARGE SCALE GENOMIC DNA]</scope>
    <source>
        <strain evidence="2 3">DSM 45578</strain>
    </source>
</reference>
<evidence type="ECO:0000256" key="1">
    <source>
        <dbReference type="SAM" id="Phobius"/>
    </source>
</evidence>
<name>A0A1W9YR41_MYCBA</name>
<keyword evidence="1" id="KW-0472">Membrane</keyword>
<evidence type="ECO:0000313" key="3">
    <source>
        <dbReference type="Proteomes" id="UP000192366"/>
    </source>
</evidence>
<gene>
    <name evidence="2" type="ORF">BST17_22870</name>
</gene>
<dbReference type="AlphaFoldDB" id="A0A1W9YR41"/>
<evidence type="ECO:0000313" key="2">
    <source>
        <dbReference type="EMBL" id="ORA02525.1"/>
    </source>
</evidence>
<keyword evidence="1" id="KW-1133">Transmembrane helix</keyword>